<evidence type="ECO:0000313" key="1">
    <source>
        <dbReference type="EMBL" id="ROV95968.1"/>
    </source>
</evidence>
<proteinExistence type="predicted"/>
<dbReference type="OrthoDB" id="3366823at2759"/>
<dbReference type="Proteomes" id="UP000283895">
    <property type="component" value="Unassembled WGS sequence"/>
</dbReference>
<name>A0A423VXZ3_9PEZI</name>
<evidence type="ECO:0000313" key="2">
    <source>
        <dbReference type="Proteomes" id="UP000283895"/>
    </source>
</evidence>
<keyword evidence="2" id="KW-1185">Reference proteome</keyword>
<dbReference type="EMBL" id="LKEA01000034">
    <property type="protein sequence ID" value="ROV95968.1"/>
    <property type="molecule type" value="Genomic_DNA"/>
</dbReference>
<organism evidence="1 2">
    <name type="scientific">Cytospora schulzeri</name>
    <dbReference type="NCBI Taxonomy" id="448051"/>
    <lineage>
        <taxon>Eukaryota</taxon>
        <taxon>Fungi</taxon>
        <taxon>Dikarya</taxon>
        <taxon>Ascomycota</taxon>
        <taxon>Pezizomycotina</taxon>
        <taxon>Sordariomycetes</taxon>
        <taxon>Sordariomycetidae</taxon>
        <taxon>Diaporthales</taxon>
        <taxon>Cytosporaceae</taxon>
        <taxon>Cytospora</taxon>
    </lineage>
</organism>
<dbReference type="STRING" id="356882.A0A423VXZ3"/>
<reference evidence="1 2" key="1">
    <citation type="submission" date="2015-09" db="EMBL/GenBank/DDBJ databases">
        <title>Host preference determinants of Valsa canker pathogens revealed by comparative genomics.</title>
        <authorList>
            <person name="Yin Z."/>
            <person name="Huang L."/>
        </authorList>
    </citation>
    <scope>NUCLEOTIDE SEQUENCE [LARGE SCALE GENOMIC DNA]</scope>
    <source>
        <strain evidence="1 2">03-1</strain>
    </source>
</reference>
<accession>A0A423VXZ3</accession>
<comment type="caution">
    <text evidence="1">The sequence shown here is derived from an EMBL/GenBank/DDBJ whole genome shotgun (WGS) entry which is preliminary data.</text>
</comment>
<protein>
    <submittedName>
        <fullName evidence="1">Uncharacterized protein</fullName>
    </submittedName>
</protein>
<sequence length="118" mass="12966">MVQDAAVMEFLALCGKPLINSPSAQPLVKIFTQNFYVIRGPENVKALFKSSWACTSIPFVKFALGYAFGLPVKALGLYDKDDSGGGHLPHPGNTVEARNRIDYRVYQSLSRFLEGKGL</sequence>
<dbReference type="AlphaFoldDB" id="A0A423VXZ3"/>
<gene>
    <name evidence="1" type="ORF">VMCG_07939</name>
</gene>